<dbReference type="NCBIfam" id="TIGR00046">
    <property type="entry name" value="RsmE family RNA methyltransferase"/>
    <property type="match status" value="1"/>
</dbReference>
<evidence type="ECO:0000313" key="14">
    <source>
        <dbReference type="Proteomes" id="UP001595616"/>
    </source>
</evidence>
<sequence>MISKINFLFYCPDIQITNCLDTVDSQHCVKVLRNTTGDKIHVTDGNGGWYLCQITDANPKKCQLVILEEEQNYQKPCRKISLAICPTKSADRIEYLIEKAVEIGLHEVFFVSTQNTYPKRVNMERMTKIAVSAMKQSLKAYLPILHDYSKLDVFLKNTKGYNQKFLAHLDHKSQPLTAMKIADSPLIFVGPEGDFSESEIELINQNGFETVTLGSSRLRTETAGVVSVSLLNLLP</sequence>
<name>A0ABV7YQP8_9BACT</name>
<dbReference type="CDD" id="cd18084">
    <property type="entry name" value="RsmE-like"/>
    <property type="match status" value="1"/>
</dbReference>
<evidence type="ECO:0000256" key="5">
    <source>
        <dbReference type="ARBA" id="ARBA00022603"/>
    </source>
</evidence>
<keyword evidence="7 10" id="KW-0949">S-adenosyl-L-methionine</keyword>
<evidence type="ECO:0000256" key="9">
    <source>
        <dbReference type="ARBA" id="ARBA00047944"/>
    </source>
</evidence>
<evidence type="ECO:0000256" key="7">
    <source>
        <dbReference type="ARBA" id="ARBA00022691"/>
    </source>
</evidence>
<dbReference type="Gene3D" id="2.40.240.20">
    <property type="entry name" value="Hypothetical PUA domain-like, domain 1"/>
    <property type="match status" value="1"/>
</dbReference>
<evidence type="ECO:0000259" key="11">
    <source>
        <dbReference type="Pfam" id="PF04452"/>
    </source>
</evidence>
<dbReference type="InterPro" id="IPR029028">
    <property type="entry name" value="Alpha/beta_knot_MTases"/>
</dbReference>
<keyword evidence="6 10" id="KW-0808">Transferase</keyword>
<keyword evidence="4 10" id="KW-0698">rRNA processing</keyword>
<dbReference type="PANTHER" id="PTHR30027:SF3">
    <property type="entry name" value="16S RRNA (URACIL(1498)-N(3))-METHYLTRANSFERASE"/>
    <property type="match status" value="1"/>
</dbReference>
<dbReference type="SUPFAM" id="SSF75217">
    <property type="entry name" value="alpha/beta knot"/>
    <property type="match status" value="1"/>
</dbReference>
<evidence type="ECO:0000256" key="10">
    <source>
        <dbReference type="PIRNR" id="PIRNR015601"/>
    </source>
</evidence>
<dbReference type="EMBL" id="JBHRYQ010000001">
    <property type="protein sequence ID" value="MFC3809664.1"/>
    <property type="molecule type" value="Genomic_DNA"/>
</dbReference>
<dbReference type="SUPFAM" id="SSF88697">
    <property type="entry name" value="PUA domain-like"/>
    <property type="match status" value="1"/>
</dbReference>
<comment type="caution">
    <text evidence="13">The sequence shown here is derived from an EMBL/GenBank/DDBJ whole genome shotgun (WGS) entry which is preliminary data.</text>
</comment>
<evidence type="ECO:0000256" key="2">
    <source>
        <dbReference type="ARBA" id="ARBA00005528"/>
    </source>
</evidence>
<dbReference type="EC" id="2.1.1.193" evidence="10"/>
<evidence type="ECO:0000313" key="13">
    <source>
        <dbReference type="EMBL" id="MFC3809664.1"/>
    </source>
</evidence>
<reference evidence="14" key="1">
    <citation type="journal article" date="2019" name="Int. J. Syst. Evol. Microbiol.">
        <title>The Global Catalogue of Microorganisms (GCM) 10K type strain sequencing project: providing services to taxonomists for standard genome sequencing and annotation.</title>
        <authorList>
            <consortium name="The Broad Institute Genomics Platform"/>
            <consortium name="The Broad Institute Genome Sequencing Center for Infectious Disease"/>
            <person name="Wu L."/>
            <person name="Ma J."/>
        </authorList>
    </citation>
    <scope>NUCLEOTIDE SEQUENCE [LARGE SCALE GENOMIC DNA]</scope>
    <source>
        <strain evidence="14">CECT 7956</strain>
    </source>
</reference>
<evidence type="ECO:0000256" key="8">
    <source>
        <dbReference type="ARBA" id="ARBA00025699"/>
    </source>
</evidence>
<evidence type="ECO:0000256" key="6">
    <source>
        <dbReference type="ARBA" id="ARBA00022679"/>
    </source>
</evidence>
<feature type="domain" description="Ribosomal RNA small subunit methyltransferase E methyltransferase" evidence="11">
    <location>
        <begin position="75"/>
        <end position="231"/>
    </location>
</feature>
<dbReference type="InterPro" id="IPR046886">
    <property type="entry name" value="RsmE_MTase_dom"/>
</dbReference>
<dbReference type="Pfam" id="PF20260">
    <property type="entry name" value="PUA_4"/>
    <property type="match status" value="1"/>
</dbReference>
<dbReference type="InterPro" id="IPR006700">
    <property type="entry name" value="RsmE"/>
</dbReference>
<keyword evidence="14" id="KW-1185">Reference proteome</keyword>
<dbReference type="Pfam" id="PF04452">
    <property type="entry name" value="Methyltrans_RNA"/>
    <property type="match status" value="1"/>
</dbReference>
<dbReference type="InterPro" id="IPR029026">
    <property type="entry name" value="tRNA_m1G_MTases_N"/>
</dbReference>
<evidence type="ECO:0000256" key="4">
    <source>
        <dbReference type="ARBA" id="ARBA00022552"/>
    </source>
</evidence>
<comment type="similarity">
    <text evidence="2 10">Belongs to the RNA methyltransferase RsmE family.</text>
</comment>
<proteinExistence type="inferred from homology"/>
<organism evidence="13 14">
    <name type="scientific">Lacihabitans lacunae</name>
    <dbReference type="NCBI Taxonomy" id="1028214"/>
    <lineage>
        <taxon>Bacteria</taxon>
        <taxon>Pseudomonadati</taxon>
        <taxon>Bacteroidota</taxon>
        <taxon>Cytophagia</taxon>
        <taxon>Cytophagales</taxon>
        <taxon>Leadbetterellaceae</taxon>
        <taxon>Lacihabitans</taxon>
    </lineage>
</organism>
<keyword evidence="3 10" id="KW-0963">Cytoplasm</keyword>
<dbReference type="Gene3D" id="3.40.1280.10">
    <property type="match status" value="1"/>
</dbReference>
<comment type="function">
    <text evidence="8 10">Specifically methylates the N3 position of the uracil ring of uridine 1498 (m3U1498) in 16S rRNA. Acts on the fully assembled 30S ribosomal subunit.</text>
</comment>
<comment type="subcellular location">
    <subcellularLocation>
        <location evidence="1 10">Cytoplasm</location>
    </subcellularLocation>
</comment>
<gene>
    <name evidence="13" type="ORF">ACFOOI_03275</name>
</gene>
<comment type="catalytic activity">
    <reaction evidence="9 10">
        <text>uridine(1498) in 16S rRNA + S-adenosyl-L-methionine = N(3)-methyluridine(1498) in 16S rRNA + S-adenosyl-L-homocysteine + H(+)</text>
        <dbReference type="Rhea" id="RHEA:42920"/>
        <dbReference type="Rhea" id="RHEA-COMP:10283"/>
        <dbReference type="Rhea" id="RHEA-COMP:10284"/>
        <dbReference type="ChEBI" id="CHEBI:15378"/>
        <dbReference type="ChEBI" id="CHEBI:57856"/>
        <dbReference type="ChEBI" id="CHEBI:59789"/>
        <dbReference type="ChEBI" id="CHEBI:65315"/>
        <dbReference type="ChEBI" id="CHEBI:74502"/>
        <dbReference type="EC" id="2.1.1.193"/>
    </reaction>
</comment>
<dbReference type="Proteomes" id="UP001595616">
    <property type="component" value="Unassembled WGS sequence"/>
</dbReference>
<keyword evidence="5 10" id="KW-0489">Methyltransferase</keyword>
<dbReference type="GO" id="GO:0032259">
    <property type="term" value="P:methylation"/>
    <property type="evidence" value="ECO:0007669"/>
    <property type="project" value="UniProtKB-KW"/>
</dbReference>
<dbReference type="GO" id="GO:0008168">
    <property type="term" value="F:methyltransferase activity"/>
    <property type="evidence" value="ECO:0007669"/>
    <property type="project" value="UniProtKB-KW"/>
</dbReference>
<accession>A0ABV7YQP8</accession>
<dbReference type="PANTHER" id="PTHR30027">
    <property type="entry name" value="RIBOSOMAL RNA SMALL SUBUNIT METHYLTRANSFERASE E"/>
    <property type="match status" value="1"/>
</dbReference>
<dbReference type="RefSeq" id="WP_379835014.1">
    <property type="nucleotide sequence ID" value="NZ_JBHRYQ010000001.1"/>
</dbReference>
<dbReference type="PIRSF" id="PIRSF015601">
    <property type="entry name" value="MTase_slr0722"/>
    <property type="match status" value="1"/>
</dbReference>
<dbReference type="InterPro" id="IPR046887">
    <property type="entry name" value="RsmE_PUA-like"/>
</dbReference>
<evidence type="ECO:0000259" key="12">
    <source>
        <dbReference type="Pfam" id="PF20260"/>
    </source>
</evidence>
<protein>
    <recommendedName>
        <fullName evidence="10">Ribosomal RNA small subunit methyltransferase E</fullName>
        <ecNumber evidence="10">2.1.1.193</ecNumber>
    </recommendedName>
</protein>
<feature type="domain" description="Ribosomal RNA small subunit methyltransferase E PUA-like" evidence="12">
    <location>
        <begin position="24"/>
        <end position="67"/>
    </location>
</feature>
<evidence type="ECO:0000256" key="3">
    <source>
        <dbReference type="ARBA" id="ARBA00022490"/>
    </source>
</evidence>
<dbReference type="InterPro" id="IPR015947">
    <property type="entry name" value="PUA-like_sf"/>
</dbReference>
<evidence type="ECO:0000256" key="1">
    <source>
        <dbReference type="ARBA" id="ARBA00004496"/>
    </source>
</evidence>